<comment type="caution">
    <text evidence="7">The sequence shown here is derived from an EMBL/GenBank/DDBJ whole genome shotgun (WGS) entry which is preliminary data.</text>
</comment>
<dbReference type="PANTHER" id="PTHR15819">
    <property type="entry name" value="TRANSMEMBRANE PROTEIN FAM155"/>
    <property type="match status" value="1"/>
</dbReference>
<evidence type="ECO:0000256" key="3">
    <source>
        <dbReference type="ARBA" id="ARBA00022989"/>
    </source>
</evidence>
<keyword evidence="5" id="KW-0325">Glycoprotein</keyword>
<evidence type="ECO:0000313" key="7">
    <source>
        <dbReference type="EMBL" id="KAK6633363.1"/>
    </source>
</evidence>
<comment type="subcellular location">
    <subcellularLocation>
        <location evidence="1">Membrane</location>
        <topology evidence="1">Multi-pass membrane protein</topology>
    </subcellularLocation>
</comment>
<keyword evidence="4" id="KW-0472">Membrane</keyword>
<sequence>MPLAFTTGTSSHPKNTLQKRKFEFKVLLLLHILIPGVMLSSLETINPWLSACDLKQQSPSDLKGSCSATQFPTRTTPPPDVELLCPKECPPNESKTNDSCLAYLDDARRSAICNFNLGNGIEWLKSFLGTIRLRHCCEYKIIESLSQSLLERVLRGKDECFRIIDSLVDVDNLAARVTCEFSGILSRYDCEQPYSVKFSCNDCLYSNLLLSSLRERNRNWKRPQVNKEKKRSENFLLIARDE</sequence>
<organism evidence="7 8">
    <name type="scientific">Polyplax serrata</name>
    <name type="common">Common mouse louse</name>
    <dbReference type="NCBI Taxonomy" id="468196"/>
    <lineage>
        <taxon>Eukaryota</taxon>
        <taxon>Metazoa</taxon>
        <taxon>Ecdysozoa</taxon>
        <taxon>Arthropoda</taxon>
        <taxon>Hexapoda</taxon>
        <taxon>Insecta</taxon>
        <taxon>Pterygota</taxon>
        <taxon>Neoptera</taxon>
        <taxon>Paraneoptera</taxon>
        <taxon>Psocodea</taxon>
        <taxon>Troctomorpha</taxon>
        <taxon>Phthiraptera</taxon>
        <taxon>Anoplura</taxon>
        <taxon>Polyplacidae</taxon>
        <taxon>Polyplax</taxon>
    </lineage>
</organism>
<dbReference type="InterPro" id="IPR055288">
    <property type="entry name" value="NALCN_aux_factor_1/2"/>
</dbReference>
<name>A0ABR1B326_POLSC</name>
<comment type="similarity">
    <text evidence="6">Belongs to the NALF family.</text>
</comment>
<gene>
    <name evidence="7" type="ORF">RUM44_003965</name>
</gene>
<evidence type="ECO:0000256" key="5">
    <source>
        <dbReference type="ARBA" id="ARBA00023180"/>
    </source>
</evidence>
<protein>
    <submittedName>
        <fullName evidence="7">Uncharacterized protein</fullName>
    </submittedName>
</protein>
<reference evidence="7 8" key="1">
    <citation type="submission" date="2023-09" db="EMBL/GenBank/DDBJ databases">
        <title>Genomes of two closely related lineages of the louse Polyplax serrata with different host specificities.</title>
        <authorList>
            <person name="Martinu J."/>
            <person name="Tarabai H."/>
            <person name="Stefka J."/>
            <person name="Hypsa V."/>
        </authorList>
    </citation>
    <scope>NUCLEOTIDE SEQUENCE [LARGE SCALE GENOMIC DNA]</scope>
    <source>
        <strain evidence="7">98ZLc_SE</strain>
    </source>
</reference>
<dbReference type="PANTHER" id="PTHR15819:SF11">
    <property type="entry name" value="MID1, ISOFORM A"/>
    <property type="match status" value="1"/>
</dbReference>
<evidence type="ECO:0000256" key="2">
    <source>
        <dbReference type="ARBA" id="ARBA00022692"/>
    </source>
</evidence>
<accession>A0ABR1B326</accession>
<evidence type="ECO:0000313" key="8">
    <source>
        <dbReference type="Proteomes" id="UP001359485"/>
    </source>
</evidence>
<keyword evidence="3" id="KW-1133">Transmembrane helix</keyword>
<evidence type="ECO:0000256" key="4">
    <source>
        <dbReference type="ARBA" id="ARBA00023136"/>
    </source>
</evidence>
<evidence type="ECO:0000256" key="6">
    <source>
        <dbReference type="ARBA" id="ARBA00029445"/>
    </source>
</evidence>
<proteinExistence type="inferred from homology"/>
<dbReference type="EMBL" id="JAWJWF010000004">
    <property type="protein sequence ID" value="KAK6633363.1"/>
    <property type="molecule type" value="Genomic_DNA"/>
</dbReference>
<dbReference type="Proteomes" id="UP001359485">
    <property type="component" value="Unassembled WGS sequence"/>
</dbReference>
<keyword evidence="8" id="KW-1185">Reference proteome</keyword>
<keyword evidence="2" id="KW-0812">Transmembrane</keyword>
<evidence type="ECO:0000256" key="1">
    <source>
        <dbReference type="ARBA" id="ARBA00004141"/>
    </source>
</evidence>